<evidence type="ECO:0000313" key="2">
    <source>
        <dbReference type="EMBL" id="MVO07749.1"/>
    </source>
</evidence>
<dbReference type="InterPro" id="IPR048136">
    <property type="entry name" value="STM3941-like"/>
</dbReference>
<protein>
    <submittedName>
        <fullName evidence="2">Uncharacterized protein</fullName>
    </submittedName>
</protein>
<reference evidence="3" key="1">
    <citation type="submission" date="2019-05" db="EMBL/GenBank/DDBJ databases">
        <title>Flavobacterium profundi sp. nov., isolated from a deep-sea seamount.</title>
        <authorList>
            <person name="Zhang D.-C."/>
        </authorList>
    </citation>
    <scope>NUCLEOTIDE SEQUENCE [LARGE SCALE GENOMIC DNA]</scope>
    <source>
        <strain evidence="3">TP390</strain>
    </source>
</reference>
<dbReference type="RefSeq" id="WP_140996163.1">
    <property type="nucleotide sequence ID" value="NZ_VDCZ01000001.1"/>
</dbReference>
<dbReference type="AlphaFoldDB" id="A0A6I4IIP5"/>
<comment type="caution">
    <text evidence="2">The sequence shown here is derived from an EMBL/GenBank/DDBJ whole genome shotgun (WGS) entry which is preliminary data.</text>
</comment>
<keyword evidence="1" id="KW-1133">Transmembrane helix</keyword>
<accession>A0A6I4IIP5</accession>
<proteinExistence type="predicted"/>
<feature type="transmembrane region" description="Helical" evidence="1">
    <location>
        <begin position="47"/>
        <end position="69"/>
    </location>
</feature>
<evidence type="ECO:0000256" key="1">
    <source>
        <dbReference type="SAM" id="Phobius"/>
    </source>
</evidence>
<dbReference type="OrthoDB" id="6028159at2"/>
<keyword evidence="1" id="KW-0812">Transmembrane</keyword>
<gene>
    <name evidence="2" type="ORF">GOQ30_01060</name>
</gene>
<keyword evidence="3" id="KW-1185">Reference proteome</keyword>
<organism evidence="2 3">
    <name type="scientific">Flavobacterium profundi</name>
    <dbReference type="NCBI Taxonomy" id="1774945"/>
    <lineage>
        <taxon>Bacteria</taxon>
        <taxon>Pseudomonadati</taxon>
        <taxon>Bacteroidota</taxon>
        <taxon>Flavobacteriia</taxon>
        <taxon>Flavobacteriales</taxon>
        <taxon>Flavobacteriaceae</taxon>
        <taxon>Flavobacterium</taxon>
    </lineage>
</organism>
<feature type="transmembrane region" description="Helical" evidence="1">
    <location>
        <begin position="12"/>
        <end position="31"/>
    </location>
</feature>
<dbReference type="EMBL" id="WQLW01000001">
    <property type="protein sequence ID" value="MVO07749.1"/>
    <property type="molecule type" value="Genomic_DNA"/>
</dbReference>
<keyword evidence="1" id="KW-0472">Membrane</keyword>
<sequence length="191" mass="22873">MEERINFDKKRIILGILLAIVFLRLSVWFILEPERFMRNFLSSETKNVIFGIVASVFFLAGLYSIVMLLPRKCAIIICEEYIIDRSRYEAIGKIRWDEISKIQRLKKKSIQFFFKEEKRIQSPNDNLLKKFLRWAHNWEYKKSIIISSVFLECDIDTLEMKIKKAYRKSRYKKNKVLPKKPSPTQDLLNKT</sequence>
<name>A0A6I4IIP5_9FLAO</name>
<dbReference type="Proteomes" id="UP000431264">
    <property type="component" value="Unassembled WGS sequence"/>
</dbReference>
<dbReference type="NCBIfam" id="NF041635">
    <property type="entry name" value="STM3941_fam"/>
    <property type="match status" value="1"/>
</dbReference>
<evidence type="ECO:0000313" key="3">
    <source>
        <dbReference type="Proteomes" id="UP000431264"/>
    </source>
</evidence>